<feature type="region of interest" description="Disordered" evidence="6">
    <location>
        <begin position="713"/>
        <end position="739"/>
    </location>
</feature>
<feature type="coiled-coil region" evidence="5">
    <location>
        <begin position="540"/>
        <end position="567"/>
    </location>
</feature>
<feature type="region of interest" description="Disordered" evidence="6">
    <location>
        <begin position="1787"/>
        <end position="1809"/>
    </location>
</feature>
<keyword evidence="3" id="KW-0862">Zinc</keyword>
<dbReference type="OrthoDB" id="1845386at2759"/>
<dbReference type="GO" id="GO:0008270">
    <property type="term" value="F:zinc ion binding"/>
    <property type="evidence" value="ECO:0007669"/>
    <property type="project" value="UniProtKB-KW"/>
</dbReference>
<dbReference type="PANTHER" id="PTHR23323">
    <property type="entry name" value="VACUOLAR PROTEIN SORTING-ASSOCIATED PROTEIN"/>
    <property type="match status" value="1"/>
</dbReference>
<feature type="compositionally biased region" description="Polar residues" evidence="6">
    <location>
        <begin position="2018"/>
        <end position="2029"/>
    </location>
</feature>
<dbReference type="GO" id="GO:0048284">
    <property type="term" value="P:organelle fusion"/>
    <property type="evidence" value="ECO:0007669"/>
    <property type="project" value="TreeGrafter"/>
</dbReference>
<feature type="coiled-coil region" evidence="5">
    <location>
        <begin position="876"/>
        <end position="921"/>
    </location>
</feature>
<dbReference type="SUPFAM" id="SSF50960">
    <property type="entry name" value="TolB, C-terminal domain"/>
    <property type="match status" value="1"/>
</dbReference>
<organism evidence="8 9">
    <name type="scientific">Leucocoprinus leucothites</name>
    <dbReference type="NCBI Taxonomy" id="201217"/>
    <lineage>
        <taxon>Eukaryota</taxon>
        <taxon>Fungi</taxon>
        <taxon>Dikarya</taxon>
        <taxon>Basidiomycota</taxon>
        <taxon>Agaricomycotina</taxon>
        <taxon>Agaricomycetes</taxon>
        <taxon>Agaricomycetidae</taxon>
        <taxon>Agaricales</taxon>
        <taxon>Agaricineae</taxon>
        <taxon>Agaricaceae</taxon>
        <taxon>Leucocoprinus</taxon>
    </lineage>
</organism>
<feature type="compositionally biased region" description="Pro residues" evidence="6">
    <location>
        <begin position="1628"/>
        <end position="1645"/>
    </location>
</feature>
<protein>
    <recommendedName>
        <fullName evidence="7">Pep3/Vps18 beta-propeller domain-containing protein</fullName>
    </recommendedName>
</protein>
<dbReference type="Proteomes" id="UP000559027">
    <property type="component" value="Unassembled WGS sequence"/>
</dbReference>
<feature type="compositionally biased region" description="Polar residues" evidence="6">
    <location>
        <begin position="1333"/>
        <end position="1345"/>
    </location>
</feature>
<feature type="region of interest" description="Disordered" evidence="6">
    <location>
        <begin position="1559"/>
        <end position="1645"/>
    </location>
</feature>
<feature type="region of interest" description="Disordered" evidence="6">
    <location>
        <begin position="1520"/>
        <end position="1539"/>
    </location>
</feature>
<evidence type="ECO:0000256" key="1">
    <source>
        <dbReference type="ARBA" id="ARBA00022723"/>
    </source>
</evidence>
<dbReference type="GO" id="GO:0007033">
    <property type="term" value="P:vacuole organization"/>
    <property type="evidence" value="ECO:0007669"/>
    <property type="project" value="TreeGrafter"/>
</dbReference>
<feature type="compositionally biased region" description="Acidic residues" evidence="6">
    <location>
        <begin position="1209"/>
        <end position="1222"/>
    </location>
</feature>
<gene>
    <name evidence="8" type="ORF">D9756_004080</name>
</gene>
<feature type="repeat" description="CHCR" evidence="4">
    <location>
        <begin position="651"/>
        <end position="850"/>
    </location>
</feature>
<feature type="region of interest" description="Disordered" evidence="6">
    <location>
        <begin position="1389"/>
        <end position="1418"/>
    </location>
</feature>
<feature type="compositionally biased region" description="Polar residues" evidence="6">
    <location>
        <begin position="1873"/>
        <end position="1896"/>
    </location>
</feature>
<evidence type="ECO:0000259" key="7">
    <source>
        <dbReference type="Pfam" id="PF05131"/>
    </source>
</evidence>
<feature type="region of interest" description="Disordered" evidence="6">
    <location>
        <begin position="1982"/>
        <end position="2029"/>
    </location>
</feature>
<keyword evidence="9" id="KW-1185">Reference proteome</keyword>
<feature type="region of interest" description="Disordered" evidence="6">
    <location>
        <begin position="1316"/>
        <end position="1360"/>
    </location>
</feature>
<dbReference type="EMBL" id="JAACJO010000007">
    <property type="protein sequence ID" value="KAF5355806.1"/>
    <property type="molecule type" value="Genomic_DNA"/>
</dbReference>
<dbReference type="GO" id="GO:0006886">
    <property type="term" value="P:intracellular protein transport"/>
    <property type="evidence" value="ECO:0007669"/>
    <property type="project" value="UniProtKB-UniRule"/>
</dbReference>
<evidence type="ECO:0000256" key="4">
    <source>
        <dbReference type="PROSITE-ProRule" id="PRU01006"/>
    </source>
</evidence>
<evidence type="ECO:0000256" key="2">
    <source>
        <dbReference type="ARBA" id="ARBA00022771"/>
    </source>
</evidence>
<reference evidence="8 9" key="1">
    <citation type="journal article" date="2020" name="ISME J.">
        <title>Uncovering the hidden diversity of litter-decomposition mechanisms in mushroom-forming fungi.</title>
        <authorList>
            <person name="Floudas D."/>
            <person name="Bentzer J."/>
            <person name="Ahren D."/>
            <person name="Johansson T."/>
            <person name="Persson P."/>
            <person name="Tunlid A."/>
        </authorList>
    </citation>
    <scope>NUCLEOTIDE SEQUENCE [LARGE SCALE GENOMIC DNA]</scope>
    <source>
        <strain evidence="8 9">CBS 146.42</strain>
    </source>
</reference>
<dbReference type="InterPro" id="IPR007810">
    <property type="entry name" value="Pep3/Vps18_beta-prop"/>
</dbReference>
<keyword evidence="2" id="KW-0863">Zinc-finger</keyword>
<feature type="coiled-coil region" evidence="5">
    <location>
        <begin position="1931"/>
        <end position="1972"/>
    </location>
</feature>
<dbReference type="GO" id="GO:0005768">
    <property type="term" value="C:endosome"/>
    <property type="evidence" value="ECO:0007669"/>
    <property type="project" value="TreeGrafter"/>
</dbReference>
<feature type="compositionally biased region" description="Low complexity" evidence="6">
    <location>
        <begin position="1796"/>
        <end position="1809"/>
    </location>
</feature>
<dbReference type="Pfam" id="PF05131">
    <property type="entry name" value="Pep3_Vps18"/>
    <property type="match status" value="1"/>
</dbReference>
<dbReference type="InterPro" id="IPR000547">
    <property type="entry name" value="Clathrin_H-chain/VPS_repeat"/>
</dbReference>
<feature type="region of interest" description="Disordered" evidence="6">
    <location>
        <begin position="1292"/>
        <end position="1311"/>
    </location>
</feature>
<evidence type="ECO:0000256" key="3">
    <source>
        <dbReference type="ARBA" id="ARBA00022833"/>
    </source>
</evidence>
<feature type="compositionally biased region" description="Polar residues" evidence="6">
    <location>
        <begin position="1588"/>
        <end position="1600"/>
    </location>
</feature>
<feature type="domain" description="Pep3/Vps18 beta-propeller" evidence="7">
    <location>
        <begin position="61"/>
        <end position="420"/>
    </location>
</feature>
<feature type="compositionally biased region" description="Low complexity" evidence="6">
    <location>
        <begin position="1523"/>
        <end position="1539"/>
    </location>
</feature>
<evidence type="ECO:0000313" key="9">
    <source>
        <dbReference type="Proteomes" id="UP000559027"/>
    </source>
</evidence>
<evidence type="ECO:0000313" key="8">
    <source>
        <dbReference type="EMBL" id="KAF5355806.1"/>
    </source>
</evidence>
<feature type="compositionally biased region" description="Polar residues" evidence="6">
    <location>
        <begin position="1242"/>
        <end position="1277"/>
    </location>
</feature>
<feature type="region of interest" description="Disordered" evidence="6">
    <location>
        <begin position="1828"/>
        <end position="1896"/>
    </location>
</feature>
<dbReference type="PROSITE" id="PS50236">
    <property type="entry name" value="CHCR"/>
    <property type="match status" value="1"/>
</dbReference>
<dbReference type="GO" id="GO:0007032">
    <property type="term" value="P:endosome organization"/>
    <property type="evidence" value="ECO:0007669"/>
    <property type="project" value="TreeGrafter"/>
</dbReference>
<dbReference type="PANTHER" id="PTHR23323:SF26">
    <property type="entry name" value="VACUOLAR PROTEIN SORTING-ASSOCIATED PROTEIN 18 HOMOLOG"/>
    <property type="match status" value="1"/>
</dbReference>
<accession>A0A8H5D911</accession>
<dbReference type="GO" id="GO:0030674">
    <property type="term" value="F:protein-macromolecule adaptor activity"/>
    <property type="evidence" value="ECO:0007669"/>
    <property type="project" value="TreeGrafter"/>
</dbReference>
<keyword evidence="1" id="KW-0479">Metal-binding</keyword>
<sequence length="2029" mass="223251">MFDDYVEHAATTGVSPPTARPLPPIQYEGFEPSTYEPNDPRADLDELAQISALGANEPTAPIFELGRVQFAFPAPLVSFAVGSDLLVMGLKNNLLILIELSHADQVVKIPIPRKLNEMSLYKVFIDPSGRHVIITSTQGENWYLYRHWKKPRHLKGFKMAIESIAWNKAALLSSAHSTSTREILIGARNGTIYEAVLDAEEDFFKSQERYLQSVFTLSERHPITGLKFNYFNASDTKKALVVVTTTTRIYQFVGPVDRKTDEVGKVFSQLFAAYRDAAPKILELPGDIQNSDLQYFTPNPDQAHSVPNRMAWMTAAGIYHGSLKIDTESEDHIDNAQLFPYPTLPGLGADDFPLSLSLTEFHFLLLYKDRVIGMCNLNDHLAYEEQLPVKSNETVLGMSSDPVRRTYWVFTDQSLFEVVIGNEDRDVWKIYLEKGEFDTALRFSKTAHQRDQVLAAQADSFFTDGRYFQAAGCYAQCSAMFEEVVFKFLDAGERDALRSYLISRLERTKKTDLTQRMMVATWLVEFYLAKCNELDDIAAAESVSQDVDNLQTEKAILEDDLRQFFETYKNNLDKETVYELIQGHGRTDMYLFFASTVGDHARVVEHWVLEEQWSRAIEVISSQHDLELYYRFASVLMRNSPKDTVDAWMRQPSLDPKRLVPALLQLQHTPRDPLSPNQAIRYLNYVIFEQHNTSSTIHNLLITFYVSPSSPSSSTSYTHGEGGDPTSPPKSPKSPTQTIPQTQALEDNDAPLLRFLTNAPSDPITGKPYYDLDYALRICKLAGRIQPCVHIYAKMGLYENSVDLALEKGDLELAKINADRVPEEEDQVLRKKLWLKIAKYVVQDKKDIKTAMKFLENTDLLKIEDILPFFPDFVVIDDFKEEIAHALEEYSSHIEELKTEMDEATKTSESIKQDIAALKNRFITISSNALCSNFHADCLIGMVKEYLPPYTLRKIIALQTELTKEAPSSVPKNLLASGGLNKQVVTGPGGALPSRQPASQRTLLSANFGNIAGIAVNPLKGSAQAANLLGRSVITAGDRLRDLIVPDALAAIVSTPTTWIPGIGGGGGGRKGGVDRDLGQKAEKLRTELEEVLLLEERSARTEAFRYSTCSDTPSVDSRPFFSPPHTHSETWPYNSPTSHLSSRRLLDDPSSSVLDFDEDIRSSMAFGEVYENDSPSHDREDNDSDGDSLPRMSYLGPKMRFHSRPPWELEEDTLEEVDENESNGHVGFMGILRGKTHKPDLSSSPRPSTATGRPSVESSRSFLNSKRSFDTSTSSVTHPRGALYALAQESLSTSSLGRPHPPARQEGLRGKISMGRLRSHSSTVVDIPSPPNGSATRLPQNSNPTIPPPSPRASCDTTSSTLDVQTGLTALFVDRRIDKGFHPYASPDLVSYSTEPPPPPRSPIRSNIQYPEAPRKDSNTTVVEISAFSAPVKPLTKSAPASEMLKRRISHVQGKEISGPVSILSPDSPIRQQFDEPPSLPRAIPGWTEPNINPGFSLISLEEARAQRRGATLPPLVVQTHESSSSGGSSATTAIETSTTDVRHSDFVAARARARSISAGAKAKNALSSIVRQPERRGSENGLATGGQVSNAKDANTTAGAGKSIKHKKSGFMRLFSNGKVNEKEPPPVPQPPSVPSLPQSDPPDFIPRHNHKLSSHRIPVPSLSPSLLEAAAQHDQYLGDFDVIDVSRTTISPRRSPPHALSISTGSSPLSTFPRGPFAGGLKEDAVPSSAPPNIGDFPTLKLRPVSTLFSSEFGDHLDVTKLNFDDPESIGPKEIKEDILARRRENERQRQDSLASGSVSSGPSSASAISFMDSQYNLSPIAPSSAGTALTTPTTGGLVSPTSNSTTGPWIRDRDRDYSGLGGGNGRFSVDQQSAPPALPTTNANLSGSGASQHVVQVRERGDAEAATAIRVLQEHLDNMNKMWQKKYGDLESETRALKSENGSLKNENVSLKNENGTLKNEVAELKLQLSDGCEKRGGGGTGIPPVPPLPPMSQQQQMLKPEGTGVMNRPRAKTGNSTRFVNGQL</sequence>
<feature type="compositionally biased region" description="Low complexity" evidence="6">
    <location>
        <begin position="1828"/>
        <end position="1841"/>
    </location>
</feature>
<feature type="region of interest" description="Disordered" evidence="6">
    <location>
        <begin position="1169"/>
        <end position="1277"/>
    </location>
</feature>
<keyword evidence="5" id="KW-0175">Coiled coil</keyword>
<dbReference type="GO" id="GO:0030897">
    <property type="term" value="C:HOPS complex"/>
    <property type="evidence" value="ECO:0007669"/>
    <property type="project" value="TreeGrafter"/>
</dbReference>
<evidence type="ECO:0000256" key="5">
    <source>
        <dbReference type="SAM" id="Coils"/>
    </source>
</evidence>
<proteinExistence type="predicted"/>
<dbReference type="GO" id="GO:0006904">
    <property type="term" value="P:vesicle docking involved in exocytosis"/>
    <property type="evidence" value="ECO:0007669"/>
    <property type="project" value="TreeGrafter"/>
</dbReference>
<comment type="caution">
    <text evidence="8">The sequence shown here is derived from an EMBL/GenBank/DDBJ whole genome shotgun (WGS) entry which is preliminary data.</text>
</comment>
<feature type="region of interest" description="Disordered" evidence="6">
    <location>
        <begin position="1105"/>
        <end position="1153"/>
    </location>
</feature>
<name>A0A8H5D911_9AGAR</name>
<evidence type="ECO:0000256" key="6">
    <source>
        <dbReference type="SAM" id="MobiDB-lite"/>
    </source>
</evidence>